<keyword evidence="3" id="KW-1185">Reference proteome</keyword>
<gene>
    <name evidence="2" type="ORF">PPRIM_AZ9-3.1.T0060481</name>
</gene>
<comment type="caution">
    <text evidence="2">The sequence shown here is derived from an EMBL/GenBank/DDBJ whole genome shotgun (WGS) entry which is preliminary data.</text>
</comment>
<dbReference type="PANTHER" id="PTHR23011">
    <property type="entry name" value="CYCLIC NUCLEOTIDE-BINDING DOMAIN CONTAINING PROTEIN"/>
    <property type="match status" value="1"/>
</dbReference>
<organism evidence="2 3">
    <name type="scientific">Paramecium primaurelia</name>
    <dbReference type="NCBI Taxonomy" id="5886"/>
    <lineage>
        <taxon>Eukaryota</taxon>
        <taxon>Sar</taxon>
        <taxon>Alveolata</taxon>
        <taxon>Ciliophora</taxon>
        <taxon>Intramacronucleata</taxon>
        <taxon>Oligohymenophorea</taxon>
        <taxon>Peniculida</taxon>
        <taxon>Parameciidae</taxon>
        <taxon>Paramecium</taxon>
    </lineage>
</organism>
<dbReference type="Proteomes" id="UP000688137">
    <property type="component" value="Unassembled WGS sequence"/>
</dbReference>
<dbReference type="EMBL" id="CAJJDM010000003">
    <property type="protein sequence ID" value="CAD8044397.1"/>
    <property type="molecule type" value="Genomic_DNA"/>
</dbReference>
<name>A0A8S1JR55_PARPR</name>
<dbReference type="AlphaFoldDB" id="A0A8S1JR55"/>
<dbReference type="CDD" id="cd00038">
    <property type="entry name" value="CAP_ED"/>
    <property type="match status" value="2"/>
</dbReference>
<feature type="domain" description="Cyclic nucleotide-binding" evidence="1">
    <location>
        <begin position="238"/>
        <end position="323"/>
    </location>
</feature>
<feature type="domain" description="Cyclic nucleotide-binding" evidence="1">
    <location>
        <begin position="141"/>
        <end position="235"/>
    </location>
</feature>
<protein>
    <recommendedName>
        <fullName evidence="1">Cyclic nucleotide-binding domain-containing protein</fullName>
    </recommendedName>
</protein>
<evidence type="ECO:0000313" key="2">
    <source>
        <dbReference type="EMBL" id="CAD8044397.1"/>
    </source>
</evidence>
<dbReference type="InterPro" id="IPR000595">
    <property type="entry name" value="cNMP-bd_dom"/>
</dbReference>
<dbReference type="SMART" id="SM00100">
    <property type="entry name" value="cNMP"/>
    <property type="match status" value="1"/>
</dbReference>
<dbReference type="PANTHER" id="PTHR23011:SF28">
    <property type="entry name" value="CYCLIC NUCLEOTIDE-BINDING DOMAIN CONTAINING PROTEIN"/>
    <property type="match status" value="1"/>
</dbReference>
<dbReference type="PROSITE" id="PS00889">
    <property type="entry name" value="CNMP_BINDING_2"/>
    <property type="match status" value="1"/>
</dbReference>
<dbReference type="InterPro" id="IPR018488">
    <property type="entry name" value="cNMP-bd_CS"/>
</dbReference>
<proteinExistence type="predicted"/>
<evidence type="ECO:0000313" key="3">
    <source>
        <dbReference type="Proteomes" id="UP000688137"/>
    </source>
</evidence>
<evidence type="ECO:0000259" key="1">
    <source>
        <dbReference type="PROSITE" id="PS50042"/>
    </source>
</evidence>
<reference evidence="2" key="1">
    <citation type="submission" date="2021-01" db="EMBL/GenBank/DDBJ databases">
        <authorList>
            <consortium name="Genoscope - CEA"/>
            <person name="William W."/>
        </authorList>
    </citation>
    <scope>NUCLEOTIDE SEQUENCE</scope>
</reference>
<sequence>MLYENLKQVFCQKQKKKEYVEQISKIVGDLKFFKEKREIFDSILYYQMLKKLNLIETKQEEVLFHYGSNNVELFYIILQGKVAILCPKNRMISHKQILDEYHQIDIVGSPKSSNDSLKDIIIQQAYSNFLGMKNLKQFDQDAIIDEYNHNPNNFQVDKALDQLIKKRFPSLKIVNMCHQGDQFGEIALIGHVRRTATVLCVTDCLLLTLTNNDFQNILQQYHQQVRNEKIQLLRNYSLFRSLSDGKLKGMIEHIIVQKFSIFSVIYYENTIPEYIYFIKSGEVELLKVVNKNKQISISLLQVGCVFGHQDIGHQQFRQYRAISKSCQCELYLIPVNIVLQFDQQNENNEAEKEFHQSRLKRLLSDRISVHDRKKQNLSPQSIEERYKGDKDYESFLSYAFATKRVLSPKHKKLISEPFVPFFDINHSKQKKFRQHTSLSKNQSVEKQTIINLDHFNNSKNQLITTQVNYHRHLFSPRTTKRHLDTFMPFKRL</sequence>
<dbReference type="Pfam" id="PF00027">
    <property type="entry name" value="cNMP_binding"/>
    <property type="match status" value="2"/>
</dbReference>
<dbReference type="PROSITE" id="PS50042">
    <property type="entry name" value="CNMP_BINDING_3"/>
    <property type="match status" value="2"/>
</dbReference>
<accession>A0A8S1JR55</accession>
<dbReference type="OMA" id="MIEHIIV"/>